<comment type="caution">
    <text evidence="4">The sequence shown here is derived from an EMBL/GenBank/DDBJ whole genome shotgun (WGS) entry which is preliminary data.</text>
</comment>
<feature type="domain" description="Glycosyl transferase family 1" evidence="3">
    <location>
        <begin position="241"/>
        <end position="340"/>
    </location>
</feature>
<dbReference type="Proteomes" id="UP001165074">
    <property type="component" value="Unassembled WGS sequence"/>
</dbReference>
<sequence>MSELSERGRSGGTGAPLRVALVLDRFEGGPARAAVTAALALDPDAYTHTVITGERGGLEAWAERWGVEVVRAPGRYALAEVIGAGAYDVVHTHEGTAGRLAAARAGVPRVVHTWYFPPAPTLAERRAARHTGMFLAVGTRTASRALRLGLASPERLRAIWPAVALPDRAGTRTRARQLLGLPLGAQVVGGIGPAHGARRPDVFARAIARLPGGVYGVWADGDGGPAARLPGRVGRGFTERLGGERLIWLGRRDDIADLLPGFDVLAMTGRHEGVPYAAVEAAAAGVPLVGTVAPSGPDIIRAGETGLLTAPGNPAQLADAIGYLLDNPAEARRMSRAALKRVADRCDPRSLSVTLDLVYRGSSPAV</sequence>
<keyword evidence="1" id="KW-0328">Glycosyltransferase</keyword>
<gene>
    <name evidence="4" type="ORF">Airi02_092850</name>
</gene>
<evidence type="ECO:0000259" key="3">
    <source>
        <dbReference type="Pfam" id="PF00534"/>
    </source>
</evidence>
<dbReference type="Pfam" id="PF00534">
    <property type="entry name" value="Glycos_transf_1"/>
    <property type="match status" value="1"/>
</dbReference>
<evidence type="ECO:0000256" key="2">
    <source>
        <dbReference type="ARBA" id="ARBA00022679"/>
    </source>
</evidence>
<dbReference type="SUPFAM" id="SSF53756">
    <property type="entry name" value="UDP-Glycosyltransferase/glycogen phosphorylase"/>
    <property type="match status" value="1"/>
</dbReference>
<dbReference type="RefSeq" id="WP_285582901.1">
    <property type="nucleotide sequence ID" value="NZ_BSTK01000020.1"/>
</dbReference>
<evidence type="ECO:0000313" key="4">
    <source>
        <dbReference type="EMBL" id="GLY91356.1"/>
    </source>
</evidence>
<dbReference type="AlphaFoldDB" id="A0A9W6W6R6"/>
<dbReference type="PANTHER" id="PTHR12526">
    <property type="entry name" value="GLYCOSYLTRANSFERASE"/>
    <property type="match status" value="1"/>
</dbReference>
<accession>A0A9W6W6R6</accession>
<dbReference type="InterPro" id="IPR001296">
    <property type="entry name" value="Glyco_trans_1"/>
</dbReference>
<dbReference type="GO" id="GO:0016757">
    <property type="term" value="F:glycosyltransferase activity"/>
    <property type="evidence" value="ECO:0007669"/>
    <property type="project" value="UniProtKB-KW"/>
</dbReference>
<keyword evidence="5" id="KW-1185">Reference proteome</keyword>
<dbReference type="EMBL" id="BSTK01000020">
    <property type="protein sequence ID" value="GLY91356.1"/>
    <property type="molecule type" value="Genomic_DNA"/>
</dbReference>
<evidence type="ECO:0000313" key="5">
    <source>
        <dbReference type="Proteomes" id="UP001165074"/>
    </source>
</evidence>
<proteinExistence type="predicted"/>
<evidence type="ECO:0000256" key="1">
    <source>
        <dbReference type="ARBA" id="ARBA00022676"/>
    </source>
</evidence>
<dbReference type="Gene3D" id="3.40.50.2000">
    <property type="entry name" value="Glycogen Phosphorylase B"/>
    <property type="match status" value="2"/>
</dbReference>
<dbReference type="PANTHER" id="PTHR12526:SF510">
    <property type="entry name" value="D-INOSITOL 3-PHOSPHATE GLYCOSYLTRANSFERASE"/>
    <property type="match status" value="1"/>
</dbReference>
<name>A0A9W6W6R6_9ACTN</name>
<dbReference type="CDD" id="cd03801">
    <property type="entry name" value="GT4_PimA-like"/>
    <property type="match status" value="1"/>
</dbReference>
<organism evidence="4 5">
    <name type="scientific">Actinoallomurus iriomotensis</name>
    <dbReference type="NCBI Taxonomy" id="478107"/>
    <lineage>
        <taxon>Bacteria</taxon>
        <taxon>Bacillati</taxon>
        <taxon>Actinomycetota</taxon>
        <taxon>Actinomycetes</taxon>
        <taxon>Streptosporangiales</taxon>
        <taxon>Thermomonosporaceae</taxon>
        <taxon>Actinoallomurus</taxon>
    </lineage>
</organism>
<keyword evidence="2" id="KW-0808">Transferase</keyword>
<protein>
    <recommendedName>
        <fullName evidence="3">Glycosyl transferase family 1 domain-containing protein</fullName>
    </recommendedName>
</protein>
<reference evidence="4" key="1">
    <citation type="submission" date="2023-03" db="EMBL/GenBank/DDBJ databases">
        <title>Actinoallomurus iriomotensis NBRC 103684.</title>
        <authorList>
            <person name="Ichikawa N."/>
            <person name="Sato H."/>
            <person name="Tonouchi N."/>
        </authorList>
    </citation>
    <scope>NUCLEOTIDE SEQUENCE</scope>
    <source>
        <strain evidence="4">NBRC 103684</strain>
    </source>
</reference>